<protein>
    <recommendedName>
        <fullName evidence="2">Polymerase nucleotidyl transferase domain-containing protein</fullName>
    </recommendedName>
</protein>
<evidence type="ECO:0008006" key="2">
    <source>
        <dbReference type="Google" id="ProtNLM"/>
    </source>
</evidence>
<gene>
    <name evidence="1" type="ORF">LCGC14_3107070</name>
</gene>
<organism evidence="1">
    <name type="scientific">marine sediment metagenome</name>
    <dbReference type="NCBI Taxonomy" id="412755"/>
    <lineage>
        <taxon>unclassified sequences</taxon>
        <taxon>metagenomes</taxon>
        <taxon>ecological metagenomes</taxon>
    </lineage>
</organism>
<dbReference type="PANTHER" id="PTHR34817">
    <property type="entry name" value="NUCLEOTIDYLTRANSFERASE"/>
    <property type="match status" value="1"/>
</dbReference>
<evidence type="ECO:0000313" key="1">
    <source>
        <dbReference type="EMBL" id="KKK52226.1"/>
    </source>
</evidence>
<proteinExistence type="predicted"/>
<name>A0A0F8YW26_9ZZZZ</name>
<dbReference type="PANTHER" id="PTHR34817:SF1">
    <property type="entry name" value="NUCLEOTIDYLTRANSFERASE"/>
    <property type="match status" value="1"/>
</dbReference>
<reference evidence="1" key="1">
    <citation type="journal article" date="2015" name="Nature">
        <title>Complex archaea that bridge the gap between prokaryotes and eukaryotes.</title>
        <authorList>
            <person name="Spang A."/>
            <person name="Saw J.H."/>
            <person name="Jorgensen S.L."/>
            <person name="Zaremba-Niedzwiedzka K."/>
            <person name="Martijn J."/>
            <person name="Lind A.E."/>
            <person name="van Eijk R."/>
            <person name="Schleper C."/>
            <person name="Guy L."/>
            <person name="Ettema T.J."/>
        </authorList>
    </citation>
    <scope>NUCLEOTIDE SEQUENCE</scope>
</reference>
<dbReference type="Pfam" id="PF10127">
    <property type="entry name" value="RlaP"/>
    <property type="match status" value="1"/>
</dbReference>
<dbReference type="AlphaFoldDB" id="A0A0F8YW26"/>
<dbReference type="InterPro" id="IPR018775">
    <property type="entry name" value="RlaP"/>
</dbReference>
<accession>A0A0F8YW26</accession>
<sequence length="226" mass="26397">MEREIVDRCTVFSTVVGSIAYGTKTPESDIDIKGIFVYPTEKILSLNKGKETINRNNPDIEYHEVEKFIRLASKCNPTILEMLYLDKYSIVEPEAKLLIDNRSSFLSVTIYKSYGGYALSQAKKLYIKGMNFTRYEKHSRHCFRLLLQGKQLLETGNLNVKIDNPEELFNISKLSPEDLINKFEEEFKEFDKIKTDLPPLPNYEKINEILLKIREMNYENCKTFRV</sequence>
<comment type="caution">
    <text evidence="1">The sequence shown here is derived from an EMBL/GenBank/DDBJ whole genome shotgun (WGS) entry which is preliminary data.</text>
</comment>
<dbReference type="EMBL" id="LAZR01067127">
    <property type="protein sequence ID" value="KKK52226.1"/>
    <property type="molecule type" value="Genomic_DNA"/>
</dbReference>